<gene>
    <name evidence="7" type="ORF">IV203_000747</name>
</gene>
<name>A0A9K3L7A0_9STRA</name>
<accession>A0A9K3L7A0</accession>
<evidence type="ECO:0000256" key="4">
    <source>
        <dbReference type="ARBA" id="ARBA00022801"/>
    </source>
</evidence>
<dbReference type="OrthoDB" id="408303at2759"/>
<comment type="similarity">
    <text evidence="2">Belongs to the Nudix hydrolase family.</text>
</comment>
<dbReference type="GO" id="GO:0005737">
    <property type="term" value="C:cytoplasm"/>
    <property type="evidence" value="ECO:0007669"/>
    <property type="project" value="TreeGrafter"/>
</dbReference>
<proteinExistence type="inferred from homology"/>
<keyword evidence="6" id="KW-0472">Membrane</keyword>
<dbReference type="CDD" id="cd03427">
    <property type="entry name" value="NUDIX_MTH1_Nudt1"/>
    <property type="match status" value="1"/>
</dbReference>
<feature type="transmembrane region" description="Helical" evidence="6">
    <location>
        <begin position="512"/>
        <end position="529"/>
    </location>
</feature>
<dbReference type="Proteomes" id="UP000693970">
    <property type="component" value="Unassembled WGS sequence"/>
</dbReference>
<dbReference type="PANTHER" id="PTHR43758">
    <property type="entry name" value="7,8-DIHYDRO-8-OXOGUANINE TRIPHOSPHATASE"/>
    <property type="match status" value="1"/>
</dbReference>
<comment type="caution">
    <text evidence="7">The sequence shown here is derived from an EMBL/GenBank/DDBJ whole genome shotgun (WGS) entry which is preliminary data.</text>
</comment>
<evidence type="ECO:0000256" key="1">
    <source>
        <dbReference type="ARBA" id="ARBA00001946"/>
    </source>
</evidence>
<keyword evidence="6" id="KW-0812">Transmembrane</keyword>
<organism evidence="7 8">
    <name type="scientific">Nitzschia inconspicua</name>
    <dbReference type="NCBI Taxonomy" id="303405"/>
    <lineage>
        <taxon>Eukaryota</taxon>
        <taxon>Sar</taxon>
        <taxon>Stramenopiles</taxon>
        <taxon>Ochrophyta</taxon>
        <taxon>Bacillariophyta</taxon>
        <taxon>Bacillariophyceae</taxon>
        <taxon>Bacillariophycidae</taxon>
        <taxon>Bacillariales</taxon>
        <taxon>Bacillariaceae</taxon>
        <taxon>Nitzschia</taxon>
    </lineage>
</organism>
<protein>
    <submittedName>
        <fullName evidence="7">NUDIX family hydrolase</fullName>
    </submittedName>
</protein>
<evidence type="ECO:0000256" key="5">
    <source>
        <dbReference type="ARBA" id="ARBA00022842"/>
    </source>
</evidence>
<evidence type="ECO:0000313" key="7">
    <source>
        <dbReference type="EMBL" id="KAG7356061.1"/>
    </source>
</evidence>
<keyword evidence="6" id="KW-1133">Transmembrane helix</keyword>
<evidence type="ECO:0000256" key="2">
    <source>
        <dbReference type="ARBA" id="ARBA00005582"/>
    </source>
</evidence>
<dbReference type="GO" id="GO:0008413">
    <property type="term" value="F:8-oxo-7,8-dihydroguanosine triphosphate pyrophosphatase activity"/>
    <property type="evidence" value="ECO:0007669"/>
    <property type="project" value="TreeGrafter"/>
</dbReference>
<keyword evidence="3" id="KW-0479">Metal-binding</keyword>
<evidence type="ECO:0000256" key="3">
    <source>
        <dbReference type="ARBA" id="ARBA00022723"/>
    </source>
</evidence>
<dbReference type="GO" id="GO:0046872">
    <property type="term" value="F:metal ion binding"/>
    <property type="evidence" value="ECO:0007669"/>
    <property type="project" value="UniProtKB-KW"/>
</dbReference>
<dbReference type="GO" id="GO:0042262">
    <property type="term" value="P:DNA protection"/>
    <property type="evidence" value="ECO:0007669"/>
    <property type="project" value="TreeGrafter"/>
</dbReference>
<dbReference type="EMBL" id="JAGRRH010000015">
    <property type="protein sequence ID" value="KAG7356061.1"/>
    <property type="molecule type" value="Genomic_DNA"/>
</dbReference>
<dbReference type="PANTHER" id="PTHR43758:SF2">
    <property type="entry name" value="OXIDIZED PURINE NUCLEOSIDE TRIPHOSPHATE HYDROLASE"/>
    <property type="match status" value="1"/>
</dbReference>
<evidence type="ECO:0000313" key="8">
    <source>
        <dbReference type="Proteomes" id="UP000693970"/>
    </source>
</evidence>
<reference evidence="7" key="2">
    <citation type="submission" date="2021-04" db="EMBL/GenBank/DDBJ databases">
        <authorList>
            <person name="Podell S."/>
        </authorList>
    </citation>
    <scope>NUCLEOTIDE SEQUENCE</scope>
    <source>
        <strain evidence="7">Hildebrandi</strain>
    </source>
</reference>
<reference evidence="7" key="1">
    <citation type="journal article" date="2021" name="Sci. Rep.">
        <title>Diploid genomic architecture of Nitzschia inconspicua, an elite biomass production diatom.</title>
        <authorList>
            <person name="Oliver A."/>
            <person name="Podell S."/>
            <person name="Pinowska A."/>
            <person name="Traller J.C."/>
            <person name="Smith S.R."/>
            <person name="McClure R."/>
            <person name="Beliaev A."/>
            <person name="Bohutskyi P."/>
            <person name="Hill E.A."/>
            <person name="Rabines A."/>
            <person name="Zheng H."/>
            <person name="Allen L.Z."/>
            <person name="Kuo A."/>
            <person name="Grigoriev I.V."/>
            <person name="Allen A.E."/>
            <person name="Hazlebeck D."/>
            <person name="Allen E.E."/>
        </authorList>
    </citation>
    <scope>NUCLEOTIDE SEQUENCE</scope>
    <source>
        <strain evidence="7">Hildebrandi</strain>
    </source>
</reference>
<keyword evidence="5" id="KW-0460">Magnesium</keyword>
<evidence type="ECO:0000256" key="6">
    <source>
        <dbReference type="SAM" id="Phobius"/>
    </source>
</evidence>
<dbReference type="AlphaFoldDB" id="A0A9K3L7A0"/>
<keyword evidence="4 7" id="KW-0378">Hydrolase</keyword>
<sequence>MVSSRATNGSTSLTFPRRLPASRLGTKHDTLDAFHHAVHPFRPETCKEYTLVVVTERVLETNSANGESVTRQRILLGLKNRGFGMGMYNSFGGKFLHDEESVEECACRELQKETNLMVTLEEMTQAKVGIQRYTFQNDPAEMVMHVFRIQLESTKHRATQTVVGCDEITPQWFEDINQIPFDNMFADDSLWLTALLSSEVPLAINGSYHFRENCQETNTILEYYIDVQPKNKNNKGFSLEQRLFHALHNKCVHSPNIKEFKENYAFCNAVRNAFGKSNSKHQFDIVIDVAGGHGALGALFLVCTSAYEAVVVDPADVGGGGVWKAWGTDFIGCDKRLRYRSECLRTGLPAELENALTLTSSDRILVVACHACQHLSEETMSISCQYGVHVAVMPCCQTDLSAGGSWKSTSRNLSVPVAVVMDLLQCGKIMALGMYDVRMKVIDPDITPQNRIISCRALHTDATGISLERQQKVARAHSRLVNAYKKAHVLAKSSDPHYQFLAIFVSNFRGPALYLSLGFAMGVLSFHLVKKR</sequence>
<keyword evidence="8" id="KW-1185">Reference proteome</keyword>
<comment type="cofactor">
    <cofactor evidence="1">
        <name>Mg(2+)</name>
        <dbReference type="ChEBI" id="CHEBI:18420"/>
    </cofactor>
</comment>